<comment type="caution">
    <text evidence="1">The sequence shown here is derived from an EMBL/GenBank/DDBJ whole genome shotgun (WGS) entry which is preliminary data.</text>
</comment>
<dbReference type="AlphaFoldDB" id="A0A444Z3L9"/>
<reference evidence="1 2" key="1">
    <citation type="submission" date="2019-01" db="EMBL/GenBank/DDBJ databases">
        <title>Sequencing of cultivated peanut Arachis hypogaea provides insights into genome evolution and oil improvement.</title>
        <authorList>
            <person name="Chen X."/>
        </authorList>
    </citation>
    <scope>NUCLEOTIDE SEQUENCE [LARGE SCALE GENOMIC DNA]</scope>
    <source>
        <strain evidence="2">cv. Fuhuasheng</strain>
        <tissue evidence="1">Leaves</tissue>
    </source>
</reference>
<keyword evidence="2" id="KW-1185">Reference proteome</keyword>
<evidence type="ECO:0000313" key="2">
    <source>
        <dbReference type="Proteomes" id="UP000289738"/>
    </source>
</evidence>
<accession>A0A444Z3L9</accession>
<protein>
    <submittedName>
        <fullName evidence="1">Uncharacterized protein</fullName>
    </submittedName>
</protein>
<sequence length="90" mass="9891">MFGYDAGLSGLSRPKIQEAFEEPGEVVPDLIEKEDVVSSDGSDEATSAGQNCSMLSYNLNKTPDENDILTVECLLERRMHCTWLIGQHGT</sequence>
<gene>
    <name evidence="1" type="ORF">Ahy_B05g076626</name>
</gene>
<proteinExistence type="predicted"/>
<evidence type="ECO:0000313" key="1">
    <source>
        <dbReference type="EMBL" id="RYR08797.1"/>
    </source>
</evidence>
<dbReference type="Proteomes" id="UP000289738">
    <property type="component" value="Chromosome B05"/>
</dbReference>
<dbReference type="EMBL" id="SDMP01000015">
    <property type="protein sequence ID" value="RYR08797.1"/>
    <property type="molecule type" value="Genomic_DNA"/>
</dbReference>
<organism evidence="1 2">
    <name type="scientific">Arachis hypogaea</name>
    <name type="common">Peanut</name>
    <dbReference type="NCBI Taxonomy" id="3818"/>
    <lineage>
        <taxon>Eukaryota</taxon>
        <taxon>Viridiplantae</taxon>
        <taxon>Streptophyta</taxon>
        <taxon>Embryophyta</taxon>
        <taxon>Tracheophyta</taxon>
        <taxon>Spermatophyta</taxon>
        <taxon>Magnoliopsida</taxon>
        <taxon>eudicotyledons</taxon>
        <taxon>Gunneridae</taxon>
        <taxon>Pentapetalae</taxon>
        <taxon>rosids</taxon>
        <taxon>fabids</taxon>
        <taxon>Fabales</taxon>
        <taxon>Fabaceae</taxon>
        <taxon>Papilionoideae</taxon>
        <taxon>50 kb inversion clade</taxon>
        <taxon>dalbergioids sensu lato</taxon>
        <taxon>Dalbergieae</taxon>
        <taxon>Pterocarpus clade</taxon>
        <taxon>Arachis</taxon>
    </lineage>
</organism>
<name>A0A444Z3L9_ARAHY</name>